<gene>
    <name evidence="3" type="ORF">FQA47_009599</name>
</gene>
<evidence type="ECO:0000256" key="1">
    <source>
        <dbReference type="ARBA" id="ARBA00023180"/>
    </source>
</evidence>
<dbReference type="PANTHER" id="PTHR24060">
    <property type="entry name" value="METABOTROPIC GLUTAMATE RECEPTOR"/>
    <property type="match status" value="1"/>
</dbReference>
<dbReference type="Proteomes" id="UP000646548">
    <property type="component" value="Unassembled WGS sequence"/>
</dbReference>
<keyword evidence="3" id="KW-0675">Receptor</keyword>
<evidence type="ECO:0000313" key="4">
    <source>
        <dbReference type="Proteomes" id="UP000646548"/>
    </source>
</evidence>
<protein>
    <submittedName>
        <fullName evidence="3">Metabotropic glutamate receptor 1</fullName>
    </submittedName>
</protein>
<name>A0A834C2G1_ORYME</name>
<evidence type="ECO:0000313" key="3">
    <source>
        <dbReference type="EMBL" id="KAF6720009.1"/>
    </source>
</evidence>
<feature type="region of interest" description="Disordered" evidence="2">
    <location>
        <begin position="1"/>
        <end position="24"/>
    </location>
</feature>
<dbReference type="InterPro" id="IPR028082">
    <property type="entry name" value="Peripla_BP_I"/>
</dbReference>
<dbReference type="SUPFAM" id="SSF53822">
    <property type="entry name" value="Periplasmic binding protein-like I"/>
    <property type="match status" value="1"/>
</dbReference>
<dbReference type="AlphaFoldDB" id="A0A834C2G1"/>
<comment type="caution">
    <text evidence="3">The sequence shown here is derived from an EMBL/GenBank/DDBJ whole genome shotgun (WGS) entry which is preliminary data.</text>
</comment>
<sequence length="208" mass="23572">MEAELCRTAQPGGAGHQAPPAGRRTKEAGILTPQIPHQAPFAQPPPLRLSKIWTVRRVLTSEPSFGAQSVGAGRRDADEQMVRAALIHTYDPMNHRGQAQGQRHVCHQIPEEILISTEPHRWTELDQSHHDGWADRVEVVEGYEHEAVGGITVKLHSAEVSSFDDYFLKLKLSTNTRNPWFPEFWQYRFQCRLPGHPQENLNYARNCS</sequence>
<dbReference type="Gene3D" id="3.40.50.2300">
    <property type="match status" value="1"/>
</dbReference>
<proteinExistence type="predicted"/>
<evidence type="ECO:0000256" key="2">
    <source>
        <dbReference type="SAM" id="MobiDB-lite"/>
    </source>
</evidence>
<reference evidence="3" key="1">
    <citation type="journal article" name="BMC Genomics">
        <title>Long-read sequencing and de novo genome assembly of marine medaka (Oryzias melastigma).</title>
        <authorList>
            <person name="Liang P."/>
            <person name="Saqib H.S.A."/>
            <person name="Ni X."/>
            <person name="Shen Y."/>
        </authorList>
    </citation>
    <scope>NUCLEOTIDE SEQUENCE</scope>
    <source>
        <strain evidence="3">Bigg-433</strain>
    </source>
</reference>
<organism evidence="3 4">
    <name type="scientific">Oryzias melastigma</name>
    <name type="common">Marine medaka</name>
    <dbReference type="NCBI Taxonomy" id="30732"/>
    <lineage>
        <taxon>Eukaryota</taxon>
        <taxon>Metazoa</taxon>
        <taxon>Chordata</taxon>
        <taxon>Craniata</taxon>
        <taxon>Vertebrata</taxon>
        <taxon>Euteleostomi</taxon>
        <taxon>Actinopterygii</taxon>
        <taxon>Neopterygii</taxon>
        <taxon>Teleostei</taxon>
        <taxon>Neoteleostei</taxon>
        <taxon>Acanthomorphata</taxon>
        <taxon>Ovalentaria</taxon>
        <taxon>Atherinomorphae</taxon>
        <taxon>Beloniformes</taxon>
        <taxon>Adrianichthyidae</taxon>
        <taxon>Oryziinae</taxon>
        <taxon>Oryzias</taxon>
    </lineage>
</organism>
<accession>A0A834C2G1</accession>
<keyword evidence="1" id="KW-0325">Glycoprotein</keyword>
<feature type="non-terminal residue" evidence="3">
    <location>
        <position position="208"/>
    </location>
</feature>
<dbReference type="EMBL" id="WKFB01000538">
    <property type="protein sequence ID" value="KAF6720009.1"/>
    <property type="molecule type" value="Genomic_DNA"/>
</dbReference>
<dbReference type="InterPro" id="IPR050726">
    <property type="entry name" value="mGluR"/>
</dbReference>